<proteinExistence type="predicted"/>
<dbReference type="RefSeq" id="WP_094945920.1">
    <property type="nucleotide sequence ID" value="NZ_NLFK01000003.1"/>
</dbReference>
<sequence>MSGLLTQIQGLREHLRNGYYKVRIGKNYLNNDQLQTNPMIDLDDRSSIHFTPVIVGAGKNVGGIVNIVVGVVLVAASWYVGGAAGWAYFAAGAAMMAGGAVTLLSKTPEMPSGVNEGEKKQSTSFSNIRNLTPQGRPIPLLYGKMMTSLVLISQGIETFDDV</sequence>
<protein>
    <submittedName>
        <fullName evidence="4">Phage tail assembly protein</fullName>
    </submittedName>
    <submittedName>
        <fullName evidence="3">Phage tail protein</fullName>
    </submittedName>
</protein>
<dbReference type="AlphaFoldDB" id="A0A263HCQ2"/>
<keyword evidence="2" id="KW-0472">Membrane</keyword>
<reference evidence="4 6" key="2">
    <citation type="submission" date="2018-06" db="EMBL/GenBank/DDBJ databases">
        <authorList>
            <consortium name="Pathogen Informatics"/>
            <person name="Doyle S."/>
        </authorList>
    </citation>
    <scope>NUCLEOTIDE SEQUENCE [LARGE SCALE GENOMIC DNA]</scope>
    <source>
        <strain evidence="4 6">NCTC10851</strain>
    </source>
</reference>
<dbReference type="EMBL" id="NLFK01000003">
    <property type="protein sequence ID" value="OZN25244.1"/>
    <property type="molecule type" value="Genomic_DNA"/>
</dbReference>
<evidence type="ECO:0000313" key="6">
    <source>
        <dbReference type="Proteomes" id="UP000254507"/>
    </source>
</evidence>
<organism evidence="4 6">
    <name type="scientific">Actinobacillus seminis</name>
    <dbReference type="NCBI Taxonomy" id="722"/>
    <lineage>
        <taxon>Bacteria</taxon>
        <taxon>Pseudomonadati</taxon>
        <taxon>Pseudomonadota</taxon>
        <taxon>Gammaproteobacteria</taxon>
        <taxon>Pasteurellales</taxon>
        <taxon>Pasteurellaceae</taxon>
        <taxon>Actinobacillus</taxon>
    </lineage>
</organism>
<gene>
    <name evidence="3" type="ORF">CFY87_03615</name>
    <name evidence="4" type="ORF">NCTC10851_01088</name>
</gene>
<evidence type="ECO:0000256" key="2">
    <source>
        <dbReference type="SAM" id="Phobius"/>
    </source>
</evidence>
<dbReference type="InParanoid" id="A0A263HCQ2"/>
<evidence type="ECO:0000313" key="4">
    <source>
        <dbReference type="EMBL" id="SUU36063.1"/>
    </source>
</evidence>
<reference evidence="3 5" key="1">
    <citation type="submission" date="2017-07" db="EMBL/GenBank/DDBJ databases">
        <title>Virulence factors identified in Actinobacillus seminis.</title>
        <authorList>
            <person name="Negrete-Abascal E."/>
            <person name="Vaca-Pacheco S."/>
            <person name="Montes-Garcia F."/>
            <person name="Leyto-Gil A.M."/>
            <person name="Fragoso-Garcia E."/>
            <person name="Carvente-Garcia R."/>
            <person name="Perez-Agueros S."/>
            <person name="Castelan-Sanchez H.G."/>
            <person name="Garcia-Molina A."/>
            <person name="Villamar T.E."/>
            <person name="Vazquez-Cruz C."/>
        </authorList>
    </citation>
    <scope>NUCLEOTIDE SEQUENCE [LARGE SCALE GENOMIC DNA]</scope>
    <source>
        <strain evidence="3 5">ATCC 15768</strain>
    </source>
</reference>
<keyword evidence="2" id="KW-0812">Transmembrane</keyword>
<keyword evidence="2" id="KW-1133">Transmembrane helix</keyword>
<dbReference type="Proteomes" id="UP000215738">
    <property type="component" value="Unassembled WGS sequence"/>
</dbReference>
<feature type="transmembrane region" description="Helical" evidence="2">
    <location>
        <begin position="86"/>
        <end position="104"/>
    </location>
</feature>
<feature type="transmembrane region" description="Helical" evidence="2">
    <location>
        <begin position="61"/>
        <end position="80"/>
    </location>
</feature>
<dbReference type="Proteomes" id="UP000254507">
    <property type="component" value="Unassembled WGS sequence"/>
</dbReference>
<evidence type="ECO:0000256" key="1">
    <source>
        <dbReference type="SAM" id="MobiDB-lite"/>
    </source>
</evidence>
<name>A0A263HCQ2_9PAST</name>
<accession>A0A263HCQ2</accession>
<keyword evidence="5" id="KW-1185">Reference proteome</keyword>
<dbReference type="EMBL" id="UFSB01000001">
    <property type="protein sequence ID" value="SUU36063.1"/>
    <property type="molecule type" value="Genomic_DNA"/>
</dbReference>
<evidence type="ECO:0000313" key="5">
    <source>
        <dbReference type="Proteomes" id="UP000215738"/>
    </source>
</evidence>
<evidence type="ECO:0000313" key="3">
    <source>
        <dbReference type="EMBL" id="OZN25244.1"/>
    </source>
</evidence>
<feature type="region of interest" description="Disordered" evidence="1">
    <location>
        <begin position="109"/>
        <end position="128"/>
    </location>
</feature>
<dbReference type="OrthoDB" id="5617695at2"/>